<dbReference type="Gene3D" id="3.20.20.70">
    <property type="entry name" value="Aldolase class I"/>
    <property type="match status" value="1"/>
</dbReference>
<evidence type="ECO:0000313" key="6">
    <source>
        <dbReference type="Proteomes" id="UP000425960"/>
    </source>
</evidence>
<name>A0A5K8A0U6_9BACT</name>
<dbReference type="PANTHER" id="PTHR43656:SF2">
    <property type="entry name" value="BINDING OXIDOREDUCTASE, PUTATIVE (AFU_ORTHOLOGUE AFUA_2G08260)-RELATED"/>
    <property type="match status" value="1"/>
</dbReference>
<feature type="domain" description="NADH:flavin oxidoreductase/NADH oxidase N-terminal" evidence="4">
    <location>
        <begin position="5"/>
        <end position="105"/>
    </location>
</feature>
<evidence type="ECO:0000259" key="4">
    <source>
        <dbReference type="Pfam" id="PF00724"/>
    </source>
</evidence>
<keyword evidence="1" id="KW-0285">Flavoprotein</keyword>
<reference evidence="5 6" key="1">
    <citation type="submission" date="2019-11" db="EMBL/GenBank/DDBJ databases">
        <title>Comparative genomics of hydrocarbon-degrading Desulfosarcina strains.</title>
        <authorList>
            <person name="Watanabe M."/>
            <person name="Kojima H."/>
            <person name="Fukui M."/>
        </authorList>
    </citation>
    <scope>NUCLEOTIDE SEQUENCE [LARGE SCALE GENOMIC DNA]</scope>
    <source>
        <strain evidence="5 6">28bB2T</strain>
    </source>
</reference>
<dbReference type="InterPro" id="IPR013785">
    <property type="entry name" value="Aldolase_TIM"/>
</dbReference>
<dbReference type="GO" id="GO:0016491">
    <property type="term" value="F:oxidoreductase activity"/>
    <property type="evidence" value="ECO:0007669"/>
    <property type="project" value="UniProtKB-KW"/>
</dbReference>
<dbReference type="EMBL" id="AP021876">
    <property type="protein sequence ID" value="BBO85988.1"/>
    <property type="molecule type" value="Genomic_DNA"/>
</dbReference>
<dbReference type="SUPFAM" id="SSF51395">
    <property type="entry name" value="FMN-linked oxidoreductases"/>
    <property type="match status" value="1"/>
</dbReference>
<dbReference type="KEGG" id="dov:DSCO28_65540"/>
<evidence type="ECO:0000256" key="1">
    <source>
        <dbReference type="ARBA" id="ARBA00022630"/>
    </source>
</evidence>
<proteinExistence type="predicted"/>
<dbReference type="AlphaFoldDB" id="A0A5K8A0U6"/>
<sequence>MAFTQLFSPISIGKLTLPNRIQRTSMVSGLATEDGHVTPEIIARYKREAKGGVGCIVVEAAVVLPSRSSYNLRISDDSFVDDLKGLVDGIREVNPEVKIGLQVVHFLKIAKSGWRQKVSDFKLEDIPVIVEQHVNACKRAKAAGFEFVELHMAHAYTLSSFLSLANDRTDEYGGALKNRMKLPIAVYEACRKEMGNDFPLGIRINGEDFHIMGTTLLQSTQIAKKFAALGVDYISVSGGSRFEDAPTPEPNSPPDPMAGYAGHRMSPWWWFPDGTHVYLATDIRKAVREAGYETPIIIAGKIRTPGHAEKIIEAQSADIIGLCRALLCDPDWPVKAKADKAKDIVRCTACNWCLESDSRMEKVNCSRWPEGNLNAPLPWNKKDARASKLSKAAE</sequence>
<dbReference type="RefSeq" id="WP_155313621.1">
    <property type="nucleotide sequence ID" value="NZ_AP021876.1"/>
</dbReference>
<organism evidence="5 6">
    <name type="scientific">Desulfosarcina ovata subsp. sediminis</name>
    <dbReference type="NCBI Taxonomy" id="885957"/>
    <lineage>
        <taxon>Bacteria</taxon>
        <taxon>Pseudomonadati</taxon>
        <taxon>Thermodesulfobacteriota</taxon>
        <taxon>Desulfobacteria</taxon>
        <taxon>Desulfobacterales</taxon>
        <taxon>Desulfosarcinaceae</taxon>
        <taxon>Desulfosarcina</taxon>
    </lineage>
</organism>
<dbReference type="InterPro" id="IPR001155">
    <property type="entry name" value="OxRdtase_FMN_N"/>
</dbReference>
<dbReference type="GO" id="GO:0010181">
    <property type="term" value="F:FMN binding"/>
    <property type="evidence" value="ECO:0007669"/>
    <property type="project" value="InterPro"/>
</dbReference>
<feature type="region of interest" description="Disordered" evidence="3">
    <location>
        <begin position="372"/>
        <end position="394"/>
    </location>
</feature>
<evidence type="ECO:0000256" key="2">
    <source>
        <dbReference type="ARBA" id="ARBA00023002"/>
    </source>
</evidence>
<accession>A0A5K8A0U6</accession>
<dbReference type="CDD" id="cd02803">
    <property type="entry name" value="OYE_like_FMN_family"/>
    <property type="match status" value="1"/>
</dbReference>
<protein>
    <recommendedName>
        <fullName evidence="4">NADH:flavin oxidoreductase/NADH oxidase N-terminal domain-containing protein</fullName>
    </recommendedName>
</protein>
<evidence type="ECO:0000256" key="3">
    <source>
        <dbReference type="SAM" id="MobiDB-lite"/>
    </source>
</evidence>
<dbReference type="InterPro" id="IPR051799">
    <property type="entry name" value="NADH_flavin_oxidoreductase"/>
</dbReference>
<gene>
    <name evidence="5" type="ORF">DSCO28_65540</name>
</gene>
<feature type="compositionally biased region" description="Basic and acidic residues" evidence="3">
    <location>
        <begin position="380"/>
        <end position="394"/>
    </location>
</feature>
<evidence type="ECO:0000313" key="5">
    <source>
        <dbReference type="EMBL" id="BBO85988.1"/>
    </source>
</evidence>
<keyword evidence="2" id="KW-0560">Oxidoreductase</keyword>
<dbReference type="Pfam" id="PF00724">
    <property type="entry name" value="Oxidored_FMN"/>
    <property type="match status" value="2"/>
</dbReference>
<feature type="domain" description="NADH:flavin oxidoreductase/NADH oxidase N-terminal" evidence="4">
    <location>
        <begin position="122"/>
        <end position="341"/>
    </location>
</feature>
<dbReference type="Proteomes" id="UP000425960">
    <property type="component" value="Chromosome"/>
</dbReference>
<dbReference type="PANTHER" id="PTHR43656">
    <property type="entry name" value="BINDING OXIDOREDUCTASE, PUTATIVE (AFU_ORTHOLOGUE AFUA_2G08260)-RELATED"/>
    <property type="match status" value="1"/>
</dbReference>